<evidence type="ECO:0000256" key="2">
    <source>
        <dbReference type="ARBA" id="ARBA00022490"/>
    </source>
</evidence>
<feature type="region of interest" description="Disordered" evidence="6">
    <location>
        <begin position="389"/>
        <end position="408"/>
    </location>
</feature>
<proteinExistence type="predicted"/>
<dbReference type="EMBL" id="JARBJD010000060">
    <property type="protein sequence ID" value="KAK2956013.1"/>
    <property type="molecule type" value="Genomic_DNA"/>
</dbReference>
<feature type="region of interest" description="Disordered" evidence="6">
    <location>
        <begin position="591"/>
        <end position="614"/>
    </location>
</feature>
<dbReference type="Proteomes" id="UP001281761">
    <property type="component" value="Unassembled WGS sequence"/>
</dbReference>
<feature type="compositionally biased region" description="Basic and acidic residues" evidence="6">
    <location>
        <begin position="40"/>
        <end position="56"/>
    </location>
</feature>
<evidence type="ECO:0000256" key="3">
    <source>
        <dbReference type="ARBA" id="ARBA00022794"/>
    </source>
</evidence>
<feature type="region of interest" description="Disordered" evidence="6">
    <location>
        <begin position="40"/>
        <end position="62"/>
    </location>
</feature>
<evidence type="ECO:0000256" key="6">
    <source>
        <dbReference type="SAM" id="MobiDB-lite"/>
    </source>
</evidence>
<comment type="caution">
    <text evidence="7">The sequence shown here is derived from an EMBL/GenBank/DDBJ whole genome shotgun (WGS) entry which is preliminary data.</text>
</comment>
<keyword evidence="5" id="KW-0966">Cell projection</keyword>
<dbReference type="Pfam" id="PF07162">
    <property type="entry name" value="B9-C2"/>
    <property type="match status" value="1"/>
</dbReference>
<feature type="compositionally biased region" description="Acidic residues" evidence="6">
    <location>
        <begin position="786"/>
        <end position="795"/>
    </location>
</feature>
<sequence length="801" mass="90349">MSGTTMKFNEDRRSFVQHEFFTDPIQNFRIAITVHRIEPDEFVPEGKEPEQREREPSPFGVKGESGKTWANLLSWQQKVFCYREAQYYSSKAGSFDEENQPVDNANSNVLTEYQNQTEGSYRGNTIFTYISHDSYLPDHLTQKKLIISSAKTNLHRNTLLASMEGNSQAGMSDREAPRQYMHIMLAIYDRKTETPYQIGEEWLCTLSLSKNGRLDIQPPLLPSDSSPYSFLSTIDGLTYKYTIENASPQLDQINTTLEQQTVERVYEQNYLESKKVSITKLFRQPYLGPEDLRVFYFLELVSVYGFEDQRLSANIALDVPDNWWSSCDPDPYAVSTDPKAKPEKKDETSTHVDTIDNLSLANTKSLFSADFSSTIAEEGPGQASSIYKSSSGVPMHRGGTISRSTQSSIVKRVPPHNIRQAHLGFSIDIECVCPVGARIGEPTTPRVYVSVNAHRVASHSPWRAPVGYGWINLPLRAGCDVKIVPLWRPAMDAVETLKYQFLGDGKRLMDARDAAVPPRVHPEGELGFDEEEEEDVGVVEEMDENNEPIFVENPNRRRNVLNKFGLETESTGYAVLRYHCVIQKSKAAAASDLKDKQHNPLINPSSIPRRPIHSRAFPLPPPEEEKVLPQKKSVELQKAIDRYTSQTITLANRPRTDTMADSMAFLSLQTPATHARLLSPSTASQKSSSPIHNRFEFLDDNLSSTGQLPSQQRPPGTPKQAASLWQVLRRDRPTKSMEDTTATLPTINDRADGQETQSAAQQPSQPRMSLLEKIRARNNKQMTEIQGEEEGDEEEPHPHED</sequence>
<keyword evidence="2" id="KW-0963">Cytoplasm</keyword>
<feature type="compositionally biased region" description="Polar residues" evidence="6">
    <location>
        <begin position="701"/>
        <end position="714"/>
    </location>
</feature>
<evidence type="ECO:0000256" key="4">
    <source>
        <dbReference type="ARBA" id="ARBA00023212"/>
    </source>
</evidence>
<dbReference type="PANTHER" id="PTHR12968">
    <property type="entry name" value="B9 DOMAIN-CONTAINING"/>
    <property type="match status" value="1"/>
</dbReference>
<gene>
    <name evidence="7" type="ORF">BLNAU_8989</name>
</gene>
<keyword evidence="4" id="KW-0206">Cytoskeleton</keyword>
<dbReference type="PANTHER" id="PTHR12968:SF4">
    <property type="entry name" value="TECTONIC-LIKE COMPLEX MEMBER MKS1"/>
    <property type="match status" value="1"/>
</dbReference>
<dbReference type="InterPro" id="IPR010796">
    <property type="entry name" value="C2_B9-type_dom"/>
</dbReference>
<evidence type="ECO:0000256" key="5">
    <source>
        <dbReference type="ARBA" id="ARBA00023273"/>
    </source>
</evidence>
<feature type="compositionally biased region" description="Polar residues" evidence="6">
    <location>
        <begin position="754"/>
        <end position="767"/>
    </location>
</feature>
<reference evidence="7 8" key="1">
    <citation type="journal article" date="2022" name="bioRxiv">
        <title>Genomics of Preaxostyla Flagellates Illuminates Evolutionary Transitions and the Path Towards Mitochondrial Loss.</title>
        <authorList>
            <person name="Novak L.V.F."/>
            <person name="Treitli S.C."/>
            <person name="Pyrih J."/>
            <person name="Halakuc P."/>
            <person name="Pipaliya S.V."/>
            <person name="Vacek V."/>
            <person name="Brzon O."/>
            <person name="Soukal P."/>
            <person name="Eme L."/>
            <person name="Dacks J.B."/>
            <person name="Karnkowska A."/>
            <person name="Elias M."/>
            <person name="Hampl V."/>
        </authorList>
    </citation>
    <scope>NUCLEOTIDE SEQUENCE [LARGE SCALE GENOMIC DNA]</scope>
    <source>
        <strain evidence="7">NAU3</strain>
        <tissue evidence="7">Gut</tissue>
    </source>
</reference>
<evidence type="ECO:0000313" key="8">
    <source>
        <dbReference type="Proteomes" id="UP001281761"/>
    </source>
</evidence>
<feature type="compositionally biased region" description="Basic and acidic residues" evidence="6">
    <location>
        <begin position="728"/>
        <end position="738"/>
    </location>
</feature>
<comment type="subcellular location">
    <subcellularLocation>
        <location evidence="1">Cytoplasm</location>
        <location evidence="1">Cytoskeleton</location>
        <location evidence="1">Cilium basal body</location>
    </subcellularLocation>
</comment>
<keyword evidence="3" id="KW-0970">Cilium biogenesis/degradation</keyword>
<keyword evidence="8" id="KW-1185">Reference proteome</keyword>
<feature type="region of interest" description="Disordered" evidence="6">
    <location>
        <begin position="701"/>
        <end position="801"/>
    </location>
</feature>
<evidence type="ECO:0000256" key="1">
    <source>
        <dbReference type="ARBA" id="ARBA00004120"/>
    </source>
</evidence>
<organism evidence="7 8">
    <name type="scientific">Blattamonas nauphoetae</name>
    <dbReference type="NCBI Taxonomy" id="2049346"/>
    <lineage>
        <taxon>Eukaryota</taxon>
        <taxon>Metamonada</taxon>
        <taxon>Preaxostyla</taxon>
        <taxon>Oxymonadida</taxon>
        <taxon>Blattamonas</taxon>
    </lineage>
</organism>
<accession>A0ABQ9XX01</accession>
<name>A0ABQ9XX01_9EUKA</name>
<evidence type="ECO:0000313" key="7">
    <source>
        <dbReference type="EMBL" id="KAK2956013.1"/>
    </source>
</evidence>
<protein>
    <submittedName>
        <fullName evidence="7">Meckel syndrome type 1 protein</fullName>
    </submittedName>
</protein>